<dbReference type="EMBL" id="JALPRF010000002">
    <property type="protein sequence ID" value="MCK8492714.1"/>
    <property type="molecule type" value="Genomic_DNA"/>
</dbReference>
<comment type="caution">
    <text evidence="9">The sequence shown here is derived from an EMBL/GenBank/DDBJ whole genome shotgun (WGS) entry which is preliminary data.</text>
</comment>
<feature type="transmembrane region" description="Helical" evidence="6">
    <location>
        <begin position="417"/>
        <end position="441"/>
    </location>
</feature>
<reference evidence="9 10" key="1">
    <citation type="submission" date="2022-04" db="EMBL/GenBank/DDBJ databases">
        <title>Spirosoma sp. strain RP8 genome sequencing and assembly.</title>
        <authorList>
            <person name="Jung Y."/>
        </authorList>
    </citation>
    <scope>NUCLEOTIDE SEQUENCE [LARGE SCALE GENOMIC DNA]</scope>
    <source>
        <strain evidence="9 10">RP8</strain>
    </source>
</reference>
<evidence type="ECO:0000313" key="9">
    <source>
        <dbReference type="EMBL" id="MCK8492714.1"/>
    </source>
</evidence>
<keyword evidence="2" id="KW-1003">Cell membrane</keyword>
<dbReference type="InterPro" id="IPR025857">
    <property type="entry name" value="MacB_PCD"/>
</dbReference>
<dbReference type="PANTHER" id="PTHR30572:SF18">
    <property type="entry name" value="ABC-TYPE MACROLIDE FAMILY EXPORT SYSTEM PERMEASE COMPONENT 2"/>
    <property type="match status" value="1"/>
</dbReference>
<evidence type="ECO:0000256" key="2">
    <source>
        <dbReference type="ARBA" id="ARBA00022475"/>
    </source>
</evidence>
<feature type="transmembrane region" description="Helical" evidence="6">
    <location>
        <begin position="20"/>
        <end position="41"/>
    </location>
</feature>
<feature type="transmembrane region" description="Helical" evidence="6">
    <location>
        <begin position="281"/>
        <end position="301"/>
    </location>
</feature>
<evidence type="ECO:0000256" key="4">
    <source>
        <dbReference type="ARBA" id="ARBA00022989"/>
    </source>
</evidence>
<evidence type="ECO:0000256" key="5">
    <source>
        <dbReference type="ARBA" id="ARBA00023136"/>
    </source>
</evidence>
<keyword evidence="3 6" id="KW-0812">Transmembrane</keyword>
<keyword evidence="5 6" id="KW-0472">Membrane</keyword>
<feature type="transmembrane region" description="Helical" evidence="6">
    <location>
        <begin position="657"/>
        <end position="680"/>
    </location>
</feature>
<evidence type="ECO:0000259" key="7">
    <source>
        <dbReference type="Pfam" id="PF02687"/>
    </source>
</evidence>
<feature type="domain" description="ABC3 transporter permease C-terminal" evidence="7">
    <location>
        <begin position="287"/>
        <end position="396"/>
    </location>
</feature>
<evidence type="ECO:0000313" key="10">
    <source>
        <dbReference type="Proteomes" id="UP001202180"/>
    </source>
</evidence>
<feature type="transmembrane region" description="Helical" evidence="6">
    <location>
        <begin position="373"/>
        <end position="397"/>
    </location>
</feature>
<accession>A0ABT0HKM0</accession>
<dbReference type="Pfam" id="PF02687">
    <property type="entry name" value="FtsX"/>
    <property type="match status" value="2"/>
</dbReference>
<evidence type="ECO:0000256" key="6">
    <source>
        <dbReference type="SAM" id="Phobius"/>
    </source>
</evidence>
<dbReference type="RefSeq" id="WP_248477310.1">
    <property type="nucleotide sequence ID" value="NZ_JALPRF010000002.1"/>
</dbReference>
<feature type="transmembrane region" description="Helical" evidence="6">
    <location>
        <begin position="747"/>
        <end position="767"/>
    </location>
</feature>
<proteinExistence type="predicted"/>
<feature type="transmembrane region" description="Helical" evidence="6">
    <location>
        <begin position="716"/>
        <end position="732"/>
    </location>
</feature>
<dbReference type="InterPro" id="IPR003838">
    <property type="entry name" value="ABC3_permease_C"/>
</dbReference>
<dbReference type="InterPro" id="IPR050250">
    <property type="entry name" value="Macrolide_Exporter_MacB"/>
</dbReference>
<keyword evidence="10" id="KW-1185">Reference proteome</keyword>
<gene>
    <name evidence="9" type="ORF">M0L20_12675</name>
</gene>
<feature type="domain" description="MacB-like periplasmic core" evidence="8">
    <location>
        <begin position="20"/>
        <end position="196"/>
    </location>
</feature>
<dbReference type="Proteomes" id="UP001202180">
    <property type="component" value="Unassembled WGS sequence"/>
</dbReference>
<dbReference type="PROSITE" id="PS51257">
    <property type="entry name" value="PROKAR_LIPOPROTEIN"/>
    <property type="match status" value="1"/>
</dbReference>
<name>A0ABT0HKM0_9BACT</name>
<comment type="subcellular location">
    <subcellularLocation>
        <location evidence="1">Cell membrane</location>
        <topology evidence="1">Multi-pass membrane protein</topology>
    </subcellularLocation>
</comment>
<evidence type="ECO:0000256" key="3">
    <source>
        <dbReference type="ARBA" id="ARBA00022692"/>
    </source>
</evidence>
<sequence length="784" mass="87409">MVKNYLLIAFRNLRRNKLYTGINVGGLAIGLAACLLMVLYVNHEFSYDSFQPKAARIARVTTGMKTPESWFSLGASPMLLADVLNRDYPEVEKAVRFRMTAATVQTENKLASESDVYYADSTIFAVFAFDFLAGNPAKALVNPNSAVVSETFANKYLGRTDVLGQPIRINRETYQITGVMADLPSNTDLPFTALLSKTFPPTTAWLADDFPAYTYVLFRDRPDDLTSFNKKLTRIAQSYVNPELKKMDAEGYFVNFTAEMLEDVHYSQGKLEDTPKGNKQYIYLFVFLAAFVLVVALLNYINLLTAKATERAKEVGIRKANGALRKQLIAQFLLESFLMSGLALLGAGSLLLLSIPFFNQLLSIRLVFSWQELVMLIGCTWLLITVLGGLYPAFVMAGYRPEVVLKGRLSGYGSGLWVRKTIIVFQFTLAVSMIAGVLIVYRQMTFIQQYDVGFNREEILSVYLPDDSTARSNALAMAHSLEARSEIGLLTLGTGLANGPMAMASTNIQTQGKKRELMVNYLFIDERFLPLLNIRLKAGRNLSARSKADLNGGFLVNEAFVKLAGWKEGVGQAIEGFGHKGNVVGVIKNFNYRSLHNPVEPLVLIYNTAPVNNVMMRIKPANLTIVKTIWQRHYPNFPFEYTFLDDSVDEQYRKDRLMMSVFTGFAGLTVLVSCLGLFGLVAFTTERRTKEIGIRKVLGASITGIVLLLSRDFLKLVLVAIVIASPFIYWSANRWLQEFAFKIEVEWWMLVGAGLIAVGIALTTISVQSVKAALVNPVKSLRNE</sequence>
<organism evidence="9 10">
    <name type="scientific">Spirosoma liriopis</name>
    <dbReference type="NCBI Taxonomy" id="2937440"/>
    <lineage>
        <taxon>Bacteria</taxon>
        <taxon>Pseudomonadati</taxon>
        <taxon>Bacteroidota</taxon>
        <taxon>Cytophagia</taxon>
        <taxon>Cytophagales</taxon>
        <taxon>Cytophagaceae</taxon>
        <taxon>Spirosoma</taxon>
    </lineage>
</organism>
<evidence type="ECO:0000259" key="8">
    <source>
        <dbReference type="Pfam" id="PF12704"/>
    </source>
</evidence>
<feature type="transmembrane region" description="Helical" evidence="6">
    <location>
        <begin position="337"/>
        <end position="361"/>
    </location>
</feature>
<dbReference type="PANTHER" id="PTHR30572">
    <property type="entry name" value="MEMBRANE COMPONENT OF TRANSPORTER-RELATED"/>
    <property type="match status" value="1"/>
</dbReference>
<protein>
    <submittedName>
        <fullName evidence="9">ABC transporter permease</fullName>
    </submittedName>
</protein>
<evidence type="ECO:0000256" key="1">
    <source>
        <dbReference type="ARBA" id="ARBA00004651"/>
    </source>
</evidence>
<feature type="domain" description="ABC3 transporter permease C-terminal" evidence="7">
    <location>
        <begin position="665"/>
        <end position="772"/>
    </location>
</feature>
<keyword evidence="4 6" id="KW-1133">Transmembrane helix</keyword>
<dbReference type="Pfam" id="PF12704">
    <property type="entry name" value="MacB_PCD"/>
    <property type="match status" value="1"/>
</dbReference>